<dbReference type="GO" id="GO:0000272">
    <property type="term" value="P:polysaccharide catabolic process"/>
    <property type="evidence" value="ECO:0007669"/>
    <property type="project" value="InterPro"/>
</dbReference>
<dbReference type="InterPro" id="IPR000326">
    <property type="entry name" value="PAP2/HPO"/>
</dbReference>
<accession>A0A518JQQ7</accession>
<evidence type="ECO:0000313" key="2">
    <source>
        <dbReference type="EMBL" id="QDV67874.1"/>
    </source>
</evidence>
<dbReference type="InterPro" id="IPR013783">
    <property type="entry name" value="Ig-like_fold"/>
</dbReference>
<dbReference type="Proteomes" id="UP000315082">
    <property type="component" value="Chromosome"/>
</dbReference>
<dbReference type="InterPro" id="IPR036439">
    <property type="entry name" value="Dockerin_dom_sf"/>
</dbReference>
<dbReference type="PROSITE" id="PS00018">
    <property type="entry name" value="EF_HAND_1"/>
    <property type="match status" value="1"/>
</dbReference>
<protein>
    <submittedName>
        <fullName evidence="2">PAP2 superfamily protein</fullName>
    </submittedName>
</protein>
<organism evidence="2 3">
    <name type="scientific">Rosistilla carotiformis</name>
    <dbReference type="NCBI Taxonomy" id="2528017"/>
    <lineage>
        <taxon>Bacteria</taxon>
        <taxon>Pseudomonadati</taxon>
        <taxon>Planctomycetota</taxon>
        <taxon>Planctomycetia</taxon>
        <taxon>Pirellulales</taxon>
        <taxon>Pirellulaceae</taxon>
        <taxon>Rosistilla</taxon>
    </lineage>
</organism>
<evidence type="ECO:0000313" key="3">
    <source>
        <dbReference type="Proteomes" id="UP000315082"/>
    </source>
</evidence>
<dbReference type="CDD" id="cd03398">
    <property type="entry name" value="PAP2_haloperoxidase"/>
    <property type="match status" value="1"/>
</dbReference>
<sequence length="629" mass="67332">MPPFVSTRIQSSVQIVPLRLKARLQRGRRKPRLQRLEPRLCMDSAWQNPVLPLDVNDSGTVTNTDVVVLLNRINSGIENQLPLARPADAFYLDTNGDMQITPIDALRILNAQHRYASEPALAVGTDPDSDPDGNGVILSDHVTLVGQSVAGAKVQLTDGTGVVLESLAVDAQTGAFEFTTTLSSGIHELTVTVIDPLGQSTTTTRQIRRGNLATNWNATALNVVREWTTTSDDPYEGRIVTSEPPRVARNLAMIQTAMFDAIAAIEGGYETYLPIASALAAGASAEAAAIEAAYTVSTALYPDADSMAIWNAARNESLSMIADGPDKTAGLVFGESVGLQMLALRDDDGSLATRAYTHGDAPGDWQRTFPGYLPPLLPQWIDVEPFVVDDVATFRPAEPPALASDIYATSVDEVMRLGGVDSVDRTADQTEIAIFWADGGGTFTPPGHWNQIASDVLVGQQQPLLETARTLSLLNLAMADAGIAAWDTKYHYDLWRPIDAIQRADEDGNAATVQDAAWRPLLTSPPFPTYTSGHSTFSGAADAVLTSLLGENVRFTSQTDAFASPGQRPLVPNLIVTRTFDSFTEAAEEAGLSRIYGGIHFDFDNTAGLDTGRAIGTQAAATMLRPLAG</sequence>
<dbReference type="PANTHER" id="PTHR34599">
    <property type="entry name" value="PEROXIDASE-RELATED"/>
    <property type="match status" value="1"/>
</dbReference>
<dbReference type="Gene3D" id="1.10.606.20">
    <property type="match status" value="1"/>
</dbReference>
<proteinExistence type="predicted"/>
<dbReference type="InterPro" id="IPR036938">
    <property type="entry name" value="PAP2/HPO_sf"/>
</dbReference>
<dbReference type="KEGG" id="rcf:Poly24_15790"/>
<reference evidence="2 3" key="1">
    <citation type="submission" date="2019-02" db="EMBL/GenBank/DDBJ databases">
        <title>Deep-cultivation of Planctomycetes and their phenomic and genomic characterization uncovers novel biology.</title>
        <authorList>
            <person name="Wiegand S."/>
            <person name="Jogler M."/>
            <person name="Boedeker C."/>
            <person name="Pinto D."/>
            <person name="Vollmers J."/>
            <person name="Rivas-Marin E."/>
            <person name="Kohn T."/>
            <person name="Peeters S.H."/>
            <person name="Heuer A."/>
            <person name="Rast P."/>
            <person name="Oberbeckmann S."/>
            <person name="Bunk B."/>
            <person name="Jeske O."/>
            <person name="Meyerdierks A."/>
            <person name="Storesund J.E."/>
            <person name="Kallscheuer N."/>
            <person name="Luecker S."/>
            <person name="Lage O.M."/>
            <person name="Pohl T."/>
            <person name="Merkel B.J."/>
            <person name="Hornburger P."/>
            <person name="Mueller R.-W."/>
            <person name="Bruemmer F."/>
            <person name="Labrenz M."/>
            <person name="Spormann A.M."/>
            <person name="Op den Camp H."/>
            <person name="Overmann J."/>
            <person name="Amann R."/>
            <person name="Jetten M.S.M."/>
            <person name="Mascher T."/>
            <person name="Medema M.H."/>
            <person name="Devos D.P."/>
            <person name="Kaster A.-K."/>
            <person name="Ovreas L."/>
            <person name="Rohde M."/>
            <person name="Galperin M.Y."/>
            <person name="Jogler C."/>
        </authorList>
    </citation>
    <scope>NUCLEOTIDE SEQUENCE [LARGE SCALE GENOMIC DNA]</scope>
    <source>
        <strain evidence="2 3">Poly24</strain>
    </source>
</reference>
<dbReference type="GO" id="GO:0004553">
    <property type="term" value="F:hydrolase activity, hydrolyzing O-glycosyl compounds"/>
    <property type="evidence" value="ECO:0007669"/>
    <property type="project" value="InterPro"/>
</dbReference>
<dbReference type="InterPro" id="IPR052559">
    <property type="entry name" value="V-haloperoxidase"/>
</dbReference>
<dbReference type="Pfam" id="PF01569">
    <property type="entry name" value="PAP2"/>
    <property type="match status" value="1"/>
</dbReference>
<dbReference type="Pfam" id="PF00404">
    <property type="entry name" value="Dockerin_1"/>
    <property type="match status" value="1"/>
</dbReference>
<gene>
    <name evidence="2" type="ORF">Poly24_15790</name>
</gene>
<keyword evidence="3" id="KW-1185">Reference proteome</keyword>
<dbReference type="EMBL" id="CP036348">
    <property type="protein sequence ID" value="QDV67874.1"/>
    <property type="molecule type" value="Genomic_DNA"/>
</dbReference>
<dbReference type="InterPro" id="IPR018247">
    <property type="entry name" value="EF_Hand_1_Ca_BS"/>
</dbReference>
<dbReference type="SUPFAM" id="SSF48317">
    <property type="entry name" value="Acid phosphatase/Vanadium-dependent haloperoxidase"/>
    <property type="match status" value="1"/>
</dbReference>
<feature type="domain" description="Phosphatidic acid phosphatase type 2/haloperoxidase" evidence="1">
    <location>
        <begin position="474"/>
        <end position="617"/>
    </location>
</feature>
<dbReference type="AlphaFoldDB" id="A0A518JQQ7"/>
<dbReference type="Gene3D" id="1.10.1330.10">
    <property type="entry name" value="Dockerin domain"/>
    <property type="match status" value="1"/>
</dbReference>
<dbReference type="PANTHER" id="PTHR34599:SF1">
    <property type="entry name" value="PHOSPHATIDIC ACID PHOSPHATASE TYPE 2_HALOPEROXIDASE DOMAIN-CONTAINING PROTEIN"/>
    <property type="match status" value="1"/>
</dbReference>
<name>A0A518JQQ7_9BACT</name>
<dbReference type="Gene3D" id="2.60.40.10">
    <property type="entry name" value="Immunoglobulins"/>
    <property type="match status" value="1"/>
</dbReference>
<evidence type="ECO:0000259" key="1">
    <source>
        <dbReference type="Pfam" id="PF01569"/>
    </source>
</evidence>
<dbReference type="OrthoDB" id="7793240at2"/>
<dbReference type="InterPro" id="IPR002105">
    <property type="entry name" value="Dockerin_1_rpt"/>
</dbReference>